<protein>
    <submittedName>
        <fullName evidence="1">Uncharacterized protein</fullName>
    </submittedName>
</protein>
<name>A0A0F9SX05_9ZZZZ</name>
<proteinExistence type="predicted"/>
<sequence length="86" mass="10061">MTHKEQLQLWVDGNSVHDKDEKGDQCCPDFSCCKPELKAPKEERELFQQLYLAEKHNEYERMLMMFLGRALPLMTDKKVYIAGGKP</sequence>
<dbReference type="AlphaFoldDB" id="A0A0F9SX05"/>
<dbReference type="EMBL" id="LAZR01000343">
    <property type="protein sequence ID" value="KKN73445.1"/>
    <property type="molecule type" value="Genomic_DNA"/>
</dbReference>
<comment type="caution">
    <text evidence="1">The sequence shown here is derived from an EMBL/GenBank/DDBJ whole genome shotgun (WGS) entry which is preliminary data.</text>
</comment>
<organism evidence="1">
    <name type="scientific">marine sediment metagenome</name>
    <dbReference type="NCBI Taxonomy" id="412755"/>
    <lineage>
        <taxon>unclassified sequences</taxon>
        <taxon>metagenomes</taxon>
        <taxon>ecological metagenomes</taxon>
    </lineage>
</organism>
<gene>
    <name evidence="1" type="ORF">LCGC14_0400200</name>
</gene>
<evidence type="ECO:0000313" key="1">
    <source>
        <dbReference type="EMBL" id="KKN73445.1"/>
    </source>
</evidence>
<accession>A0A0F9SX05</accession>
<reference evidence="1" key="1">
    <citation type="journal article" date="2015" name="Nature">
        <title>Complex archaea that bridge the gap between prokaryotes and eukaryotes.</title>
        <authorList>
            <person name="Spang A."/>
            <person name="Saw J.H."/>
            <person name="Jorgensen S.L."/>
            <person name="Zaremba-Niedzwiedzka K."/>
            <person name="Martijn J."/>
            <person name="Lind A.E."/>
            <person name="van Eijk R."/>
            <person name="Schleper C."/>
            <person name="Guy L."/>
            <person name="Ettema T.J."/>
        </authorList>
    </citation>
    <scope>NUCLEOTIDE SEQUENCE</scope>
</reference>